<organism evidence="1 2">
    <name type="scientific">Burkholderia lata (strain ATCC 17760 / DSM 23089 / LMG 22485 / NCIMB 9086 / R18194 / 383)</name>
    <dbReference type="NCBI Taxonomy" id="482957"/>
    <lineage>
        <taxon>Bacteria</taxon>
        <taxon>Pseudomonadati</taxon>
        <taxon>Pseudomonadota</taxon>
        <taxon>Betaproteobacteria</taxon>
        <taxon>Burkholderiales</taxon>
        <taxon>Burkholderiaceae</taxon>
        <taxon>Burkholderia</taxon>
        <taxon>Burkholderia cepacia complex</taxon>
    </lineage>
</organism>
<evidence type="ECO:0000313" key="2">
    <source>
        <dbReference type="Proteomes" id="UP000002705"/>
    </source>
</evidence>
<proteinExistence type="predicted"/>
<dbReference type="Proteomes" id="UP000002705">
    <property type="component" value="Chromosome 3"/>
</dbReference>
<dbReference type="HOGENOM" id="CLU_743308_0_0_4"/>
<dbReference type="PATRIC" id="fig|482957.22.peg.8036"/>
<dbReference type="GeneID" id="45092808"/>
<dbReference type="EMBL" id="CP000150">
    <property type="protein sequence ID" value="ABB06484.1"/>
    <property type="molecule type" value="Genomic_DNA"/>
</dbReference>
<reference evidence="1" key="1">
    <citation type="submission" date="2009-01" db="EMBL/GenBank/DDBJ databases">
        <title>Complete sequence of chromosome 3 of Burkholderia sp. 383.</title>
        <authorList>
            <consortium name="US DOE Joint Genome Institute"/>
            <person name="Copeland A."/>
            <person name="Lucas S."/>
            <person name="Lapidus A."/>
            <person name="Barry K."/>
            <person name="Detter J.C."/>
            <person name="Glavina T."/>
            <person name="Hammon N."/>
            <person name="Israni S."/>
            <person name="Pitluck S."/>
            <person name="Chain P."/>
            <person name="Malfatti S."/>
            <person name="Shin M."/>
            <person name="Vergez L."/>
            <person name="Schmutz J."/>
            <person name="Larimer F."/>
            <person name="Land M."/>
            <person name="Kyrpides N."/>
            <person name="Lykidis A."/>
            <person name="Richardson P."/>
        </authorList>
    </citation>
    <scope>NUCLEOTIDE SEQUENCE</scope>
    <source>
        <strain evidence="1">383</strain>
    </source>
</reference>
<dbReference type="AlphaFoldDB" id="Q39M32"/>
<gene>
    <name evidence="1" type="ordered locus">Bcep18194_C7440</name>
</gene>
<dbReference type="RefSeq" id="WP_011350127.1">
    <property type="nucleotide sequence ID" value="NC_007509.1"/>
</dbReference>
<dbReference type="KEGG" id="bur:Bcep18194_C7440"/>
<name>Q39M32_BURL3</name>
<accession>Q39M32</accession>
<keyword evidence="2" id="KW-1185">Reference proteome</keyword>
<sequence length="372" mass="42081">MFDEFVLQLTLSMTGKRPGPLFSAATGLPVRTGRKLLAYPNGAEKIRGAIVAEYARANKCLIDEAVRHFDRFPGTRAQWPSPLADCVALTPRYDPKLGNYARSLKLSRELDECAATFRRLRELDDGFAKFREFLLETDYVTASFFRDLNEDNVDVPRLWSAFLESHSWEDADEPLRAFGLNAIMDWLACWDLEFCMDWIPRLTPNPLFTLVVPFVSPEVLEQRTTTLNGMRGWYRLPVARLIDITSVLASGVLSRSIPKRKPFLGTFAVWAKVTPQWLANLRTGERKLTLRYFSDMWENAVGDKGSDIGAPIPLFVAAHAFTVLCVRQNGSRVAQIVTVDVDRYRAMWNRHLDAAIAAGAKPGTRPWPLVLQ</sequence>
<evidence type="ECO:0000313" key="1">
    <source>
        <dbReference type="EMBL" id="ABB06484.1"/>
    </source>
</evidence>
<protein>
    <submittedName>
        <fullName evidence="1">Uncharacterized protein</fullName>
    </submittedName>
</protein>